<keyword evidence="11" id="KW-1185">Reference proteome</keyword>
<comment type="similarity">
    <text evidence="2">Belongs to the Cob(I)alamin adenosyltransferase family.</text>
</comment>
<comment type="pathway">
    <text evidence="1">Cofactor biosynthesis; adenosylcobalamin biosynthesis; adenosylcobalamin from cob(II)yrinate a,c-diamide: step 2/7.</text>
</comment>
<dbReference type="Proteomes" id="UP000294830">
    <property type="component" value="Unassembled WGS sequence"/>
</dbReference>
<comment type="catalytic activity">
    <reaction evidence="9">
        <text>2 cob(II)alamin + reduced [electron-transfer flavoprotein] + 2 ATP = 2 adenosylcob(III)alamin + 2 triphosphate + oxidized [electron-transfer flavoprotein] + 3 H(+)</text>
        <dbReference type="Rhea" id="RHEA:28671"/>
        <dbReference type="Rhea" id="RHEA-COMP:10685"/>
        <dbReference type="Rhea" id="RHEA-COMP:10686"/>
        <dbReference type="ChEBI" id="CHEBI:15378"/>
        <dbReference type="ChEBI" id="CHEBI:16304"/>
        <dbReference type="ChEBI" id="CHEBI:18036"/>
        <dbReference type="ChEBI" id="CHEBI:18408"/>
        <dbReference type="ChEBI" id="CHEBI:30616"/>
        <dbReference type="ChEBI" id="CHEBI:57692"/>
        <dbReference type="ChEBI" id="CHEBI:58307"/>
        <dbReference type="EC" id="2.5.1.17"/>
    </reaction>
</comment>
<dbReference type="RefSeq" id="WP_131839728.1">
    <property type="nucleotide sequence ID" value="NZ_SLWB01000011.1"/>
</dbReference>
<comment type="function">
    <text evidence="4">Required for both de novo synthesis of the corrin ring for the assimilation of exogenous corrinoids. Participates in the adenosylation of a variety of incomplete and complete corrinoids.</text>
</comment>
<protein>
    <recommendedName>
        <fullName evidence="3">corrinoid adenosyltransferase</fullName>
        <ecNumber evidence="3">2.5.1.17</ecNumber>
    </recommendedName>
    <alternativeName>
        <fullName evidence="5">Cob(II)alamin adenosyltransferase</fullName>
    </alternativeName>
    <alternativeName>
        <fullName evidence="7">Cob(II)yrinic acid a,c-diamide adenosyltransferase</fullName>
    </alternativeName>
    <alternativeName>
        <fullName evidence="6">Cobinamide/cobalamin adenosyltransferase</fullName>
    </alternativeName>
</protein>
<dbReference type="CDD" id="cd00561">
    <property type="entry name" value="CobA_ACA"/>
    <property type="match status" value="1"/>
</dbReference>
<comment type="caution">
    <text evidence="10">The sequence shown here is derived from an EMBL/GenBank/DDBJ whole genome shotgun (WGS) entry which is preliminary data.</text>
</comment>
<dbReference type="Pfam" id="PF02572">
    <property type="entry name" value="CobA_CobO_BtuR"/>
    <property type="match status" value="1"/>
</dbReference>
<dbReference type="InterPro" id="IPR003724">
    <property type="entry name" value="CblAdoTrfase_CobA"/>
</dbReference>
<evidence type="ECO:0000256" key="4">
    <source>
        <dbReference type="ARBA" id="ARBA00024929"/>
    </source>
</evidence>
<dbReference type="PIRSF" id="PIRSF015617">
    <property type="entry name" value="Adensltrnsf_CobA"/>
    <property type="match status" value="1"/>
</dbReference>
<dbReference type="GO" id="GO:0009236">
    <property type="term" value="P:cobalamin biosynthetic process"/>
    <property type="evidence" value="ECO:0007669"/>
    <property type="project" value="InterPro"/>
</dbReference>
<dbReference type="OrthoDB" id="9810309at2"/>
<dbReference type="NCBIfam" id="TIGR00708">
    <property type="entry name" value="cobA"/>
    <property type="match status" value="1"/>
</dbReference>
<sequence>MKGYIQVYTGDGKGKTTAAFGLALRAVGAGKKVFIAQFIKGKPYSEIDAVNKYIPKITVKQYGLDCFIYTQPTAADITVARTGLAEVAEIVAAEKYDVVVLDEICIALYYNIFSVPEVVKILATKPEQTEIIVTGRYAPNEIIAVADLVTEMREVKHYYTKGVEARKGIEF</sequence>
<evidence type="ECO:0000313" key="10">
    <source>
        <dbReference type="EMBL" id="TCN65343.1"/>
    </source>
</evidence>
<organism evidence="10 11">
    <name type="scientific">Acetobacteroides hydrogenigenes</name>
    <dbReference type="NCBI Taxonomy" id="979970"/>
    <lineage>
        <taxon>Bacteria</taxon>
        <taxon>Pseudomonadati</taxon>
        <taxon>Bacteroidota</taxon>
        <taxon>Bacteroidia</taxon>
        <taxon>Bacteroidales</taxon>
        <taxon>Rikenellaceae</taxon>
        <taxon>Acetobacteroides</taxon>
    </lineage>
</organism>
<evidence type="ECO:0000256" key="3">
    <source>
        <dbReference type="ARBA" id="ARBA00012454"/>
    </source>
</evidence>
<keyword evidence="10" id="KW-0808">Transferase</keyword>
<dbReference type="EC" id="2.5.1.17" evidence="3"/>
<evidence type="ECO:0000256" key="6">
    <source>
        <dbReference type="ARBA" id="ARBA00033334"/>
    </source>
</evidence>
<comment type="catalytic activity">
    <reaction evidence="8">
        <text>2 cob(II)yrinate a,c diamide + reduced [electron-transfer flavoprotein] + 2 ATP = 2 adenosylcob(III)yrinate a,c-diamide + 2 triphosphate + oxidized [electron-transfer flavoprotein] + 3 H(+)</text>
        <dbReference type="Rhea" id="RHEA:11528"/>
        <dbReference type="Rhea" id="RHEA-COMP:10685"/>
        <dbReference type="Rhea" id="RHEA-COMP:10686"/>
        <dbReference type="ChEBI" id="CHEBI:15378"/>
        <dbReference type="ChEBI" id="CHEBI:18036"/>
        <dbReference type="ChEBI" id="CHEBI:30616"/>
        <dbReference type="ChEBI" id="CHEBI:57692"/>
        <dbReference type="ChEBI" id="CHEBI:58307"/>
        <dbReference type="ChEBI" id="CHEBI:58503"/>
        <dbReference type="ChEBI" id="CHEBI:58537"/>
        <dbReference type="EC" id="2.5.1.17"/>
    </reaction>
</comment>
<evidence type="ECO:0000256" key="9">
    <source>
        <dbReference type="ARBA" id="ARBA00048692"/>
    </source>
</evidence>
<evidence type="ECO:0000256" key="8">
    <source>
        <dbReference type="ARBA" id="ARBA00048555"/>
    </source>
</evidence>
<dbReference type="AlphaFoldDB" id="A0A4R2EAL8"/>
<dbReference type="EMBL" id="SLWB01000011">
    <property type="protein sequence ID" value="TCN65343.1"/>
    <property type="molecule type" value="Genomic_DNA"/>
</dbReference>
<proteinExistence type="inferred from homology"/>
<dbReference type="NCBIfam" id="NF004637">
    <property type="entry name" value="PRK05986.1"/>
    <property type="match status" value="1"/>
</dbReference>
<name>A0A4R2EAL8_9BACT</name>
<evidence type="ECO:0000256" key="5">
    <source>
        <dbReference type="ARBA" id="ARBA00031529"/>
    </source>
</evidence>
<dbReference type="PANTHER" id="PTHR46638:SF1">
    <property type="entry name" value="CORRINOID ADENOSYLTRANSFERASE"/>
    <property type="match status" value="1"/>
</dbReference>
<evidence type="ECO:0000256" key="1">
    <source>
        <dbReference type="ARBA" id="ARBA00005121"/>
    </source>
</evidence>
<reference evidence="10 11" key="1">
    <citation type="submission" date="2019-03" db="EMBL/GenBank/DDBJ databases">
        <title>Genomic Encyclopedia of Archaeal and Bacterial Type Strains, Phase II (KMG-II): from individual species to whole genera.</title>
        <authorList>
            <person name="Goeker M."/>
        </authorList>
    </citation>
    <scope>NUCLEOTIDE SEQUENCE [LARGE SCALE GENOMIC DNA]</scope>
    <source>
        <strain evidence="10 11">RL-C</strain>
    </source>
</reference>
<gene>
    <name evidence="10" type="ORF">CLV25_11122</name>
</gene>
<dbReference type="GO" id="GO:0005524">
    <property type="term" value="F:ATP binding"/>
    <property type="evidence" value="ECO:0007669"/>
    <property type="project" value="InterPro"/>
</dbReference>
<evidence type="ECO:0000313" key="11">
    <source>
        <dbReference type="Proteomes" id="UP000294830"/>
    </source>
</evidence>
<evidence type="ECO:0000256" key="7">
    <source>
        <dbReference type="ARBA" id="ARBA00033354"/>
    </source>
</evidence>
<dbReference type="InterPro" id="IPR027417">
    <property type="entry name" value="P-loop_NTPase"/>
</dbReference>
<evidence type="ECO:0000256" key="2">
    <source>
        <dbReference type="ARBA" id="ARBA00007487"/>
    </source>
</evidence>
<dbReference type="SUPFAM" id="SSF52540">
    <property type="entry name" value="P-loop containing nucleoside triphosphate hydrolases"/>
    <property type="match status" value="1"/>
</dbReference>
<accession>A0A4R2EAL8</accession>
<dbReference type="GO" id="GO:0008817">
    <property type="term" value="F:corrinoid adenosyltransferase activity"/>
    <property type="evidence" value="ECO:0007669"/>
    <property type="project" value="UniProtKB-EC"/>
</dbReference>
<dbReference type="Gene3D" id="3.40.50.300">
    <property type="entry name" value="P-loop containing nucleotide triphosphate hydrolases"/>
    <property type="match status" value="1"/>
</dbReference>
<dbReference type="PANTHER" id="PTHR46638">
    <property type="entry name" value="CORRINOID ADENOSYLTRANSFERASE"/>
    <property type="match status" value="1"/>
</dbReference>